<feature type="domain" description="Membrane transport protein MMPL" evidence="7">
    <location>
        <begin position="51"/>
        <end position="369"/>
    </location>
</feature>
<keyword evidence="5 6" id="KW-0472">Membrane</keyword>
<dbReference type="Pfam" id="PF03176">
    <property type="entry name" value="MMPL"/>
    <property type="match status" value="2"/>
</dbReference>
<dbReference type="PROSITE" id="PS51257">
    <property type="entry name" value="PROKAR_LIPOPROTEIN"/>
    <property type="match status" value="1"/>
</dbReference>
<sequence length="741" mass="83627">MHKTKFYRLGIWIYHYRWMIIALWIGTVLACLPLLPNIITPFKTTGFVDERSESAKAEQLMNQKLGFNHHNKFLIMYHSKTLLATSSLYKKKVKKSLKNLDNFPIDLEIIYPESNKNQISKDKHTSYVVIIVKSKDPINTKLLSQFKSSIKTPSNMTVYLGGEPLFVESVNKQTQTDLYRADFIATPLAVIVLILVFGSLTAALIPIILGGGCALIVLTTLYFLGHLFTLSIFTLNIALLLGLCLSLDYSLFIIYRFRDELDKNTDVIQAIALTQANAGKAIFFGGLAVFASLSALLIFPVNILFSVAIGGLTAVFIAGLTAIIILPAILAVLKNNINALPITLKRKNKKNRSSRWHWLAEHIVKRPHAPFIIILIFLLSLGYPFLSAQFGVSDFHILPEDSQHRDFYDVYTEQFNINELSPIVLLIQSKPSPIRSPKNIARLYDLAQELQDNSLIKRVISIVTTNSNLNKEQYYQLYQQQKSRNNPSIKQLLDTSTRQYLTIMNIISKYSNNSPQTDALIKQIRETPLGYGMTMQLTGTPVINRDVMNTISQLLPYAFLWIMVLTYLILLVLLRSLFLPLKALLMNILSLSACYGALVLVFQDGYLHQLLNFQPQGMLDISLLVIIFCALFGFSIDYEVFLLSRIKEAYDETGNNEKSIIFGIEKSSRIITSAALIVIVICISFLVAEVLMVKAFGLGIAVAVFVDAFLIRTALVPATMALFKSWNWYLPKWLNKILPKL</sequence>
<gene>
    <name evidence="8" type="primary">ydfJ</name>
    <name evidence="8" type="ORF">Lwor_0920</name>
</gene>
<dbReference type="Proteomes" id="UP000054662">
    <property type="component" value="Unassembled WGS sequence"/>
</dbReference>
<reference evidence="8 9" key="1">
    <citation type="submission" date="2015-11" db="EMBL/GenBank/DDBJ databases">
        <title>Genomic analysis of 38 Legionella species identifies large and diverse effector repertoires.</title>
        <authorList>
            <person name="Burstein D."/>
            <person name="Amaro F."/>
            <person name="Zusman T."/>
            <person name="Lifshitz Z."/>
            <person name="Cohen O."/>
            <person name="Gilbert J.A."/>
            <person name="Pupko T."/>
            <person name="Shuman H.A."/>
            <person name="Segal G."/>
        </authorList>
    </citation>
    <scope>NUCLEOTIDE SEQUENCE [LARGE SCALE GENOMIC DNA]</scope>
    <source>
        <strain evidence="8 9">ATCC 49508</strain>
    </source>
</reference>
<feature type="transmembrane region" description="Helical" evidence="6">
    <location>
        <begin position="230"/>
        <end position="255"/>
    </location>
</feature>
<feature type="transmembrane region" description="Helical" evidence="6">
    <location>
        <begin position="698"/>
        <end position="723"/>
    </location>
</feature>
<feature type="transmembrane region" description="Helical" evidence="6">
    <location>
        <begin position="621"/>
        <end position="641"/>
    </location>
</feature>
<evidence type="ECO:0000256" key="6">
    <source>
        <dbReference type="SAM" id="Phobius"/>
    </source>
</evidence>
<proteinExistence type="predicted"/>
<feature type="transmembrane region" description="Helical" evidence="6">
    <location>
        <begin position="12"/>
        <end position="35"/>
    </location>
</feature>
<dbReference type="RefSeq" id="WP_058492746.1">
    <property type="nucleotide sequence ID" value="NZ_CBCRUR010000007.1"/>
</dbReference>
<feature type="transmembrane region" description="Helical" evidence="6">
    <location>
        <begin position="369"/>
        <end position="386"/>
    </location>
</feature>
<dbReference type="OrthoDB" id="7051771at2"/>
<feature type="transmembrane region" description="Helical" evidence="6">
    <location>
        <begin position="670"/>
        <end position="692"/>
    </location>
</feature>
<dbReference type="AlphaFoldDB" id="A0A0W1AH43"/>
<comment type="caution">
    <text evidence="8">The sequence shown here is derived from an EMBL/GenBank/DDBJ whole genome shotgun (WGS) entry which is preliminary data.</text>
</comment>
<keyword evidence="9" id="KW-1185">Reference proteome</keyword>
<dbReference type="Gene3D" id="1.20.1640.10">
    <property type="entry name" value="Multidrug efflux transporter AcrB transmembrane domain"/>
    <property type="match status" value="2"/>
</dbReference>
<feature type="transmembrane region" description="Helical" evidence="6">
    <location>
        <begin position="281"/>
        <end position="301"/>
    </location>
</feature>
<feature type="domain" description="Membrane transport protein MMPL" evidence="7">
    <location>
        <begin position="516"/>
        <end position="732"/>
    </location>
</feature>
<dbReference type="InterPro" id="IPR050545">
    <property type="entry name" value="Mycobact_MmpL"/>
</dbReference>
<dbReference type="EMBL" id="LNZC01000009">
    <property type="protein sequence ID" value="KTD80677.1"/>
    <property type="molecule type" value="Genomic_DNA"/>
</dbReference>
<feature type="transmembrane region" description="Helical" evidence="6">
    <location>
        <begin position="178"/>
        <end position="197"/>
    </location>
</feature>
<evidence type="ECO:0000256" key="1">
    <source>
        <dbReference type="ARBA" id="ARBA00004651"/>
    </source>
</evidence>
<dbReference type="PANTHER" id="PTHR33406">
    <property type="entry name" value="MEMBRANE PROTEIN MJ1562-RELATED"/>
    <property type="match status" value="1"/>
</dbReference>
<feature type="transmembrane region" description="Helical" evidence="6">
    <location>
        <begin position="554"/>
        <end position="574"/>
    </location>
</feature>
<dbReference type="PATRIC" id="fig|45076.6.peg.1002"/>
<comment type="subcellular location">
    <subcellularLocation>
        <location evidence="1">Cell membrane</location>
        <topology evidence="1">Multi-pass membrane protein</topology>
    </subcellularLocation>
</comment>
<evidence type="ECO:0000259" key="7">
    <source>
        <dbReference type="Pfam" id="PF03176"/>
    </source>
</evidence>
<evidence type="ECO:0000313" key="8">
    <source>
        <dbReference type="EMBL" id="KTD80677.1"/>
    </source>
</evidence>
<dbReference type="PANTHER" id="PTHR33406:SF13">
    <property type="entry name" value="MEMBRANE PROTEIN YDFJ"/>
    <property type="match status" value="1"/>
</dbReference>
<keyword evidence="3 6" id="KW-0812">Transmembrane</keyword>
<organism evidence="8 9">
    <name type="scientific">Legionella worsleiensis</name>
    <dbReference type="NCBI Taxonomy" id="45076"/>
    <lineage>
        <taxon>Bacteria</taxon>
        <taxon>Pseudomonadati</taxon>
        <taxon>Pseudomonadota</taxon>
        <taxon>Gammaproteobacteria</taxon>
        <taxon>Legionellales</taxon>
        <taxon>Legionellaceae</taxon>
        <taxon>Legionella</taxon>
    </lineage>
</organism>
<dbReference type="STRING" id="45076.Lwor_0920"/>
<feature type="transmembrane region" description="Helical" evidence="6">
    <location>
        <begin position="204"/>
        <end position="224"/>
    </location>
</feature>
<evidence type="ECO:0000256" key="5">
    <source>
        <dbReference type="ARBA" id="ARBA00023136"/>
    </source>
</evidence>
<feature type="transmembrane region" description="Helical" evidence="6">
    <location>
        <begin position="581"/>
        <end position="601"/>
    </location>
</feature>
<dbReference type="SUPFAM" id="SSF82866">
    <property type="entry name" value="Multidrug efflux transporter AcrB transmembrane domain"/>
    <property type="match status" value="2"/>
</dbReference>
<evidence type="ECO:0000256" key="3">
    <source>
        <dbReference type="ARBA" id="ARBA00022692"/>
    </source>
</evidence>
<evidence type="ECO:0000256" key="2">
    <source>
        <dbReference type="ARBA" id="ARBA00022475"/>
    </source>
</evidence>
<dbReference type="GO" id="GO:0005886">
    <property type="term" value="C:plasma membrane"/>
    <property type="evidence" value="ECO:0007669"/>
    <property type="project" value="UniProtKB-SubCell"/>
</dbReference>
<accession>A0A0W1AH43</accession>
<evidence type="ECO:0000256" key="4">
    <source>
        <dbReference type="ARBA" id="ARBA00022989"/>
    </source>
</evidence>
<feature type="transmembrane region" description="Helical" evidence="6">
    <location>
        <begin position="307"/>
        <end position="333"/>
    </location>
</feature>
<name>A0A0W1AH43_9GAMM</name>
<keyword evidence="4 6" id="KW-1133">Transmembrane helix</keyword>
<protein>
    <submittedName>
        <fullName evidence="8">Membrane protein YdfJ</fullName>
    </submittedName>
</protein>
<dbReference type="InterPro" id="IPR004869">
    <property type="entry name" value="MMPL_dom"/>
</dbReference>
<evidence type="ECO:0000313" key="9">
    <source>
        <dbReference type="Proteomes" id="UP000054662"/>
    </source>
</evidence>
<keyword evidence="2" id="KW-1003">Cell membrane</keyword>